<proteinExistence type="predicted"/>
<dbReference type="VEuPathDB" id="VectorBase:PPAPM1_007440"/>
<evidence type="ECO:0000256" key="1">
    <source>
        <dbReference type="SAM" id="MobiDB-lite"/>
    </source>
</evidence>
<reference evidence="3" key="1">
    <citation type="submission" date="2022-08" db="UniProtKB">
        <authorList>
            <consortium name="EnsemblMetazoa"/>
        </authorList>
    </citation>
    <scope>IDENTIFICATION</scope>
    <source>
        <strain evidence="3">Israel</strain>
    </source>
</reference>
<dbReference type="Proteomes" id="UP000092462">
    <property type="component" value="Unassembled WGS sequence"/>
</dbReference>
<evidence type="ECO:0000256" key="2">
    <source>
        <dbReference type="SAM" id="SignalP"/>
    </source>
</evidence>
<dbReference type="EnsemblMetazoa" id="PPAI008818-RA">
    <property type="protein sequence ID" value="PPAI008818-PA"/>
    <property type="gene ID" value="PPAI008818"/>
</dbReference>
<name>A0A1B0DKM4_PHLPP</name>
<keyword evidence="2" id="KW-0732">Signal</keyword>
<keyword evidence="4" id="KW-1185">Reference proteome</keyword>
<feature type="compositionally biased region" description="Polar residues" evidence="1">
    <location>
        <begin position="89"/>
        <end position="98"/>
    </location>
</feature>
<dbReference type="VEuPathDB" id="VectorBase:PPAI008818"/>
<dbReference type="EMBL" id="AJVK01035632">
    <property type="status" value="NOT_ANNOTATED_CDS"/>
    <property type="molecule type" value="Genomic_DNA"/>
</dbReference>
<accession>A0A1B0DKM4</accession>
<feature type="region of interest" description="Disordered" evidence="1">
    <location>
        <begin position="183"/>
        <end position="207"/>
    </location>
</feature>
<feature type="compositionally biased region" description="Low complexity" evidence="1">
    <location>
        <begin position="192"/>
        <end position="204"/>
    </location>
</feature>
<feature type="signal peptide" evidence="2">
    <location>
        <begin position="1"/>
        <end position="23"/>
    </location>
</feature>
<feature type="chain" id="PRO_5043960507" evidence="2">
    <location>
        <begin position="24"/>
        <end position="337"/>
    </location>
</feature>
<protein>
    <submittedName>
        <fullName evidence="3">Uncharacterized protein</fullName>
    </submittedName>
</protein>
<organism evidence="3 4">
    <name type="scientific">Phlebotomus papatasi</name>
    <name type="common">Sandfly</name>
    <dbReference type="NCBI Taxonomy" id="29031"/>
    <lineage>
        <taxon>Eukaryota</taxon>
        <taxon>Metazoa</taxon>
        <taxon>Ecdysozoa</taxon>
        <taxon>Arthropoda</taxon>
        <taxon>Hexapoda</taxon>
        <taxon>Insecta</taxon>
        <taxon>Pterygota</taxon>
        <taxon>Neoptera</taxon>
        <taxon>Endopterygota</taxon>
        <taxon>Diptera</taxon>
        <taxon>Nematocera</taxon>
        <taxon>Psychodoidea</taxon>
        <taxon>Psychodidae</taxon>
        <taxon>Phlebotomus</taxon>
        <taxon>Phlebotomus</taxon>
    </lineage>
</organism>
<evidence type="ECO:0000313" key="3">
    <source>
        <dbReference type="EnsemblMetazoa" id="PPAI008818-PA"/>
    </source>
</evidence>
<feature type="region of interest" description="Disordered" evidence="1">
    <location>
        <begin position="78"/>
        <end position="109"/>
    </location>
</feature>
<dbReference type="AlphaFoldDB" id="A0A1B0DKM4"/>
<sequence>MMNLRVFFVLIVVLAILVKHSSPATIWKNVNTVNTATPKPDEVNEEVLELAHLKSLTSHGEAKDFPSLEQQLNALEDPKNHRGQPEEATGSNDVSNDVTPAEDEEKGLEYESDIKPLLKNSHGQYSAFDMAQYVFWTGDEAGVARAIEELIHENLIGREKAIKLLSEIKMEIEYLQKAYGTRGLTRPPPAPTTMSTPIPSTTSPENESKSEFLSRLRGMATSGQYGNILESNSVDYDEAAGRLRLADFLYAEYSLEEIIYQLAKVMFSQSLNKGSEHAHIALQRLTEFLESEGNYGRISPSLQKKVLDVLLAALSDTLADVQNAQQAHSAHKEQSHK</sequence>
<evidence type="ECO:0000313" key="4">
    <source>
        <dbReference type="Proteomes" id="UP000092462"/>
    </source>
</evidence>